<feature type="region of interest" description="Disordered" evidence="2">
    <location>
        <begin position="783"/>
        <end position="845"/>
    </location>
</feature>
<dbReference type="EMBL" id="BDSP01000286">
    <property type="protein sequence ID" value="GAX29207.1"/>
    <property type="molecule type" value="Genomic_DNA"/>
</dbReference>
<keyword evidence="5" id="KW-1185">Reference proteome</keyword>
<dbReference type="Gene3D" id="1.25.40.10">
    <property type="entry name" value="Tetratricopeptide repeat domain"/>
    <property type="match status" value="1"/>
</dbReference>
<dbReference type="InParanoid" id="A0A1Z5KSP3"/>
<feature type="region of interest" description="Disordered" evidence="2">
    <location>
        <begin position="235"/>
        <end position="264"/>
    </location>
</feature>
<dbReference type="GO" id="GO:0005737">
    <property type="term" value="C:cytoplasm"/>
    <property type="evidence" value="ECO:0007669"/>
    <property type="project" value="TreeGrafter"/>
</dbReference>
<dbReference type="InterPro" id="IPR023231">
    <property type="entry name" value="GSKIP_dom_sf"/>
</dbReference>
<keyword evidence="1" id="KW-0963">Cytoplasm</keyword>
<evidence type="ECO:0000256" key="1">
    <source>
        <dbReference type="ARBA" id="ARBA00022490"/>
    </source>
</evidence>
<organism evidence="4 5">
    <name type="scientific">Fistulifera solaris</name>
    <name type="common">Oleaginous diatom</name>
    <dbReference type="NCBI Taxonomy" id="1519565"/>
    <lineage>
        <taxon>Eukaryota</taxon>
        <taxon>Sar</taxon>
        <taxon>Stramenopiles</taxon>
        <taxon>Ochrophyta</taxon>
        <taxon>Bacillariophyta</taxon>
        <taxon>Bacillariophyceae</taxon>
        <taxon>Bacillariophycidae</taxon>
        <taxon>Naviculales</taxon>
        <taxon>Naviculaceae</taxon>
        <taxon>Fistulifera</taxon>
    </lineage>
</organism>
<protein>
    <submittedName>
        <fullName evidence="4">Protein TIF31</fullName>
    </submittedName>
</protein>
<dbReference type="SUPFAM" id="SSF48452">
    <property type="entry name" value="TPR-like"/>
    <property type="match status" value="1"/>
</dbReference>
<evidence type="ECO:0000313" key="4">
    <source>
        <dbReference type="EMBL" id="GAX29207.1"/>
    </source>
</evidence>
<feature type="region of interest" description="Disordered" evidence="2">
    <location>
        <begin position="1"/>
        <end position="26"/>
    </location>
</feature>
<feature type="region of interest" description="Disordered" evidence="2">
    <location>
        <begin position="181"/>
        <end position="205"/>
    </location>
</feature>
<dbReference type="InterPro" id="IPR011990">
    <property type="entry name" value="TPR-like_helical_dom_sf"/>
</dbReference>
<dbReference type="InterPro" id="IPR025697">
    <property type="entry name" value="CLU_dom"/>
</dbReference>
<feature type="compositionally biased region" description="Basic and acidic residues" evidence="2">
    <location>
        <begin position="832"/>
        <end position="844"/>
    </location>
</feature>
<dbReference type="OrthoDB" id="1414216at2759"/>
<feature type="compositionally biased region" description="Basic and acidic residues" evidence="2">
    <location>
        <begin position="783"/>
        <end position="818"/>
    </location>
</feature>
<feature type="compositionally biased region" description="Basic and acidic residues" evidence="2">
    <location>
        <begin position="191"/>
        <end position="205"/>
    </location>
</feature>
<dbReference type="Proteomes" id="UP000198406">
    <property type="component" value="Unassembled WGS sequence"/>
</dbReference>
<evidence type="ECO:0000259" key="3">
    <source>
        <dbReference type="PROSITE" id="PS51823"/>
    </source>
</evidence>
<feature type="compositionally biased region" description="Basic and acidic residues" evidence="2">
    <location>
        <begin position="255"/>
        <end position="264"/>
    </location>
</feature>
<dbReference type="PROSITE" id="PS51823">
    <property type="entry name" value="CLU"/>
    <property type="match status" value="1"/>
</dbReference>
<evidence type="ECO:0000313" key="5">
    <source>
        <dbReference type="Proteomes" id="UP000198406"/>
    </source>
</evidence>
<dbReference type="Pfam" id="PF12807">
    <property type="entry name" value="eIF3_p135"/>
    <property type="match status" value="1"/>
</dbReference>
<accession>A0A1Z5KSP3</accession>
<feature type="compositionally biased region" description="Polar residues" evidence="2">
    <location>
        <begin position="821"/>
        <end position="831"/>
    </location>
</feature>
<gene>
    <name evidence="4" type="ORF">FisN_28Lh035</name>
</gene>
<proteinExistence type="predicted"/>
<dbReference type="SUPFAM" id="SSF103107">
    <property type="entry name" value="Hypothetical protein c14orf129, hspc210"/>
    <property type="match status" value="1"/>
</dbReference>
<feature type="domain" description="Clu" evidence="3">
    <location>
        <begin position="446"/>
        <end position="729"/>
    </location>
</feature>
<comment type="caution">
    <text evidence="4">The sequence shown here is derived from an EMBL/GenBank/DDBJ whole genome shotgun (WGS) entry which is preliminary data.</text>
</comment>
<dbReference type="Pfam" id="PF13236">
    <property type="entry name" value="CLU"/>
    <property type="match status" value="1"/>
</dbReference>
<dbReference type="InterPro" id="IPR033646">
    <property type="entry name" value="CLU-central"/>
</dbReference>
<dbReference type="CDD" id="cd15466">
    <property type="entry name" value="CLU-central"/>
    <property type="match status" value="1"/>
</dbReference>
<name>A0A1Z5KSP3_FISSO</name>
<reference evidence="4 5" key="1">
    <citation type="journal article" date="2015" name="Plant Cell">
        <title>Oil accumulation by the oleaginous diatom Fistulifera solaris as revealed by the genome and transcriptome.</title>
        <authorList>
            <person name="Tanaka T."/>
            <person name="Maeda Y."/>
            <person name="Veluchamy A."/>
            <person name="Tanaka M."/>
            <person name="Abida H."/>
            <person name="Marechal E."/>
            <person name="Bowler C."/>
            <person name="Muto M."/>
            <person name="Sunaga Y."/>
            <person name="Tanaka M."/>
            <person name="Yoshino T."/>
            <person name="Taniguchi T."/>
            <person name="Fukuda Y."/>
            <person name="Nemoto M."/>
            <person name="Matsumoto M."/>
            <person name="Wong P.S."/>
            <person name="Aburatani S."/>
            <person name="Fujibuchi W."/>
        </authorList>
    </citation>
    <scope>NUCLEOTIDE SEQUENCE [LARGE SCALE GENOMIC DNA]</scope>
    <source>
        <strain evidence="4 5">JPCC DA0580</strain>
    </source>
</reference>
<dbReference type="PANTHER" id="PTHR12601:SF6">
    <property type="entry name" value="CLUSTERED MITOCHONDRIA PROTEIN HOMOLOG"/>
    <property type="match status" value="1"/>
</dbReference>
<sequence>MTPGEEEMPPAESAAEDAQKEEAELPPEEILLEGLFILPPRQKTTGDKVQHAVALPPLRSEEPVQSLRGALSEVIGYAHMTNYRFEVCDKPANVTTGNVPLISPYSGSNAVIATPLAAETLCEESSKTSENCLDEYGNLVKLTERENPASFEIVLERYDVASIKDHVTRLRSLMQGNVPSVESLVDEDDEEKQKESSEEKKEDIVGDLRSTSVKSVAGNLQDFFYRVNGEDPETYQLGNKLKQTSNGSKKKKKRGPEEEIPSKESLFAEKVKRWNELDDKMKMPYAIRYSGYHPPPSSRRWLGDLAYLELIDLSQDASLNGSSTCVSVTATTTGFYVNNSKPNQHFDPSPNAQPCFSHSLLDCLLQASPKFSQAWAAAVEASKERSAVLKSLNKDPLLSFFRIAARADFGGFKLPNSSFQQALDGALVSPSWIVPKIPLDSWHNHQLHPYNITKAEEDLNQTYGIDLRNGGIRDWNEELQMAREMPTETLTQRLERARMLHKVLTEFGEASLLGVKAIVDGHIAPMNPNETARAQVFLHNNIFFSRAIDSGPETFKWHKGDAAARKAANRDLSVISTISRTEKSGLCTLGTVLIDFLGTRYVCQSILPGILIGERSHTLLYGAVETGSPLKFDEELHETIKGFIGEGMMLASRPVYRIPVTSERLEEVQKLKENNPFYQILEKKEEEEVNPDATIATCIPIEAKGIMGSDKRKYLLDLGRLTPRDANWVSASEGGTGKFEGLQLTSNIPSTLQDDEWTMHVLRPELVTRFTQTKMARYLALKKEAADSESKKSDDEVSNEKSNDNTLSEIKEQEKTDASEENAQSETIPSNSEEKDTQDSRKLTEEDEAYAETLKLNINVFMPHMKKFEGDLAEQIKKDEQLVREAAEFLWDETLPRITRGVKDGSLHPVPMDGKTLTEFIHRQGINCRYLGRLATLAKEEEARDEQTEAELKEGTLPYVERRSMPKCWLELLECEIVARAAKHVLDRYFKENAGIASTQPSQTIASFLSSLVSEREETAAQTETRLEKRTLGPDEEEFDALTITDTGGRVSGGGSSMVRGRFEVWIDIEQEVGRRFRYNLSLFNKGNKSGRALHIPLLRRFCQRAGIRLYAKNYDVGKGCLCGGGNNVSGLLLESYPISPLDIVDIVPLMKHSSAYGEGFEPCSVGATISLPPLQVALPDARFALQRAHLMMNGRALSKAVDLAQEAASLYQRVTESPTHPGVVESMELLSNIFLEAGDVDTASSNEAKALTLCIQGSGFDSPRVFASHMSLFQMNFAAKRIDQAIKHAHAALYILELMAGPRHTEVFSIYHRLGSIYSSDDLKGKYNTIALAMLEEADKRGSCDRLMDGIAAKSHAKVHAGLKNFEAAAEAERKSYQVFTLFLGKDHQLTKESEIDLINYSKLAIRTKVSKVSGEKIREEEAIANAVAAELVAEEEQKMKKTSKKKKGKK</sequence>
<evidence type="ECO:0000256" key="2">
    <source>
        <dbReference type="SAM" id="MobiDB-lite"/>
    </source>
</evidence>
<dbReference type="InterPro" id="IPR027523">
    <property type="entry name" value="CLU_prot"/>
</dbReference>
<dbReference type="PANTHER" id="PTHR12601">
    <property type="entry name" value="EUKARYOTIC TRANSLATION INITIATION FACTOR 3 SUBUNIT EIF-3"/>
    <property type="match status" value="1"/>
</dbReference>